<accession>A0A853L018</accession>
<dbReference type="Proteomes" id="UP000094009">
    <property type="component" value="Unassembled WGS sequence"/>
</dbReference>
<dbReference type="AlphaFoldDB" id="A0A853L018"/>
<name>A0A853L018_9PROT</name>
<evidence type="ECO:0000313" key="2">
    <source>
        <dbReference type="Proteomes" id="UP000094009"/>
    </source>
</evidence>
<evidence type="ECO:0008006" key="3">
    <source>
        <dbReference type="Google" id="ProtNLM"/>
    </source>
</evidence>
<dbReference type="EMBL" id="JPVZ01000003">
    <property type="protein sequence ID" value="OAZ10179.1"/>
    <property type="molecule type" value="Genomic_DNA"/>
</dbReference>
<reference evidence="1 2" key="1">
    <citation type="submission" date="2014-07" db="EMBL/GenBank/DDBJ databases">
        <title>Draft genome sequence of Thalassospira tepidiphila 1-1B.</title>
        <authorList>
            <person name="Lai Q."/>
            <person name="Shao Z."/>
        </authorList>
    </citation>
    <scope>NUCLEOTIDE SEQUENCE [LARGE SCALE GENOMIC DNA]</scope>
    <source>
        <strain evidence="1 2">MCCC 1A03514</strain>
    </source>
</reference>
<dbReference type="InterPro" id="IPR015000">
    <property type="entry name" value="EipB-like"/>
</dbReference>
<comment type="caution">
    <text evidence="1">The sequence shown here is derived from an EMBL/GenBank/DDBJ whole genome shotgun (WGS) entry which is preliminary data.</text>
</comment>
<dbReference type="Pfam" id="PF08904">
    <property type="entry name" value="EipB_like"/>
    <property type="match status" value="1"/>
</dbReference>
<protein>
    <recommendedName>
        <fullName evidence="3">DUF1849 domain-containing protein</fullName>
    </recommendedName>
</protein>
<gene>
    <name evidence="1" type="ORF">TH4_07960</name>
</gene>
<organism evidence="1 2">
    <name type="scientific">Thalassospira tepidiphila MCCC 1A03514</name>
    <dbReference type="NCBI Taxonomy" id="1177930"/>
    <lineage>
        <taxon>Bacteria</taxon>
        <taxon>Pseudomonadati</taxon>
        <taxon>Pseudomonadota</taxon>
        <taxon>Alphaproteobacteria</taxon>
        <taxon>Rhodospirillales</taxon>
        <taxon>Thalassospiraceae</taxon>
        <taxon>Thalassospira</taxon>
    </lineage>
</organism>
<proteinExistence type="predicted"/>
<sequence length="284" mass="31042">MLSGFFSEIKQRQRSLKGTLIFCLGLGGCAAQAGNVTGIEDAIVPHVAEYHFKLSHAEQGSSIVDASGVLGYRFEKMCDGWVTEMQQIMILQGSEGTPINSAYSMTQWEDFDGTEYRFRMRDYLDGTKVDEIVGKAVRKDDMVKVSYEIPVEVEEELPADAMFPTQHSLVLLKRAKDGVRFANDLVFDGSGDTPTNRVAVVISGSKDADNTANDPDAIARGAFHRMNLAFYPIGAAENGPSTEMAVDFGDNGVAHGMRFDYGEFEVLGTLDKVTKLPLPECGSQ</sequence>
<dbReference type="RefSeq" id="WP_008891275.1">
    <property type="nucleotide sequence ID" value="NZ_JPVZ01000003.1"/>
</dbReference>
<evidence type="ECO:0000313" key="1">
    <source>
        <dbReference type="EMBL" id="OAZ10179.1"/>
    </source>
</evidence>